<evidence type="ECO:0000313" key="2">
    <source>
        <dbReference type="Proteomes" id="UP000807825"/>
    </source>
</evidence>
<comment type="caution">
    <text evidence="1">The sequence shown here is derived from an EMBL/GenBank/DDBJ whole genome shotgun (WGS) entry which is preliminary data.</text>
</comment>
<dbReference type="Proteomes" id="UP000807825">
    <property type="component" value="Unassembled WGS sequence"/>
</dbReference>
<sequence length="175" mass="19783">MIPEAHVFHEMSGRLRLKIPSQKGDAAYFSALRERLFECPRVEEVCVNPQTASALILHNCDAKTIFQYAKKNELFMRRRPARARKALFGTVADVFHSYNRSIRNLTGGEVDIPSLAFLTLVVSGIYQIARGNLVMPAWYTAFYYALGVFSRGHVEEFDEGENLLEDFDDADGDGD</sequence>
<dbReference type="AlphaFoldDB" id="A0A9D6Z561"/>
<accession>A0A9D6Z561</accession>
<proteinExistence type="predicted"/>
<protein>
    <submittedName>
        <fullName evidence="1">Uncharacterized protein</fullName>
    </submittedName>
</protein>
<reference evidence="1" key="1">
    <citation type="submission" date="2020-07" db="EMBL/GenBank/DDBJ databases">
        <title>Huge and variable diversity of episymbiotic CPR bacteria and DPANN archaea in groundwater ecosystems.</title>
        <authorList>
            <person name="He C.Y."/>
            <person name="Keren R."/>
            <person name="Whittaker M."/>
            <person name="Farag I.F."/>
            <person name="Doudna J."/>
            <person name="Cate J.H.D."/>
            <person name="Banfield J.F."/>
        </authorList>
    </citation>
    <scope>NUCLEOTIDE SEQUENCE</scope>
    <source>
        <strain evidence="1">NC_groundwater_1664_Pr3_B-0.1um_52_9</strain>
    </source>
</reference>
<dbReference type="EMBL" id="JACRDE010000517">
    <property type="protein sequence ID" value="MBI5251744.1"/>
    <property type="molecule type" value="Genomic_DNA"/>
</dbReference>
<evidence type="ECO:0000313" key="1">
    <source>
        <dbReference type="EMBL" id="MBI5251744.1"/>
    </source>
</evidence>
<organism evidence="1 2">
    <name type="scientific">Desulfomonile tiedjei</name>
    <dbReference type="NCBI Taxonomy" id="2358"/>
    <lineage>
        <taxon>Bacteria</taxon>
        <taxon>Pseudomonadati</taxon>
        <taxon>Thermodesulfobacteriota</taxon>
        <taxon>Desulfomonilia</taxon>
        <taxon>Desulfomonilales</taxon>
        <taxon>Desulfomonilaceae</taxon>
        <taxon>Desulfomonile</taxon>
    </lineage>
</organism>
<name>A0A9D6Z561_9BACT</name>
<dbReference type="Pfam" id="PF19991">
    <property type="entry name" value="HMA_2"/>
    <property type="match status" value="1"/>
</dbReference>
<gene>
    <name evidence="1" type="ORF">HY912_19805</name>
</gene>